<proteinExistence type="predicted"/>
<dbReference type="InterPro" id="IPR021710">
    <property type="entry name" value="DUF3293"/>
</dbReference>
<protein>
    <submittedName>
        <fullName evidence="1">DUF3293 domain-containing protein</fullName>
    </submittedName>
</protein>
<reference evidence="1 2" key="1">
    <citation type="submission" date="2018-05" db="EMBL/GenBank/DDBJ databases">
        <title>Vibrio limimaris sp. nov., isolated from marine sediment.</title>
        <authorList>
            <person name="Li C.-M."/>
        </authorList>
    </citation>
    <scope>NUCLEOTIDE SEQUENCE [LARGE SCALE GENOMIC DNA]</scope>
    <source>
        <strain evidence="1 2">E4404</strain>
    </source>
</reference>
<sequence length="135" mass="15885">MEIEPTLWNAYQEIFFFADKKPKFNQFCIITAWNPHSYLCSEEQNKKANSALKSELQPYKYEPILVGDRNKIWTEESYAVELSRLDSTKLAKKYRQNAIYYVQNDQIYLIPCIDCGRAETLIGCFSQRVIDLPLK</sequence>
<gene>
    <name evidence="1" type="ORF">DI392_03475</name>
</gene>
<accession>A0A2U3BEZ0</accession>
<organism evidence="1 2">
    <name type="scientific">Vibrio albus</name>
    <dbReference type="NCBI Taxonomy" id="2200953"/>
    <lineage>
        <taxon>Bacteria</taxon>
        <taxon>Pseudomonadati</taxon>
        <taxon>Pseudomonadota</taxon>
        <taxon>Gammaproteobacteria</taxon>
        <taxon>Vibrionales</taxon>
        <taxon>Vibrionaceae</taxon>
        <taxon>Vibrio</taxon>
    </lineage>
</organism>
<evidence type="ECO:0000313" key="1">
    <source>
        <dbReference type="EMBL" id="PWI35334.1"/>
    </source>
</evidence>
<dbReference type="OrthoDB" id="5604578at2"/>
<name>A0A2U3BEZ0_9VIBR</name>
<dbReference type="EMBL" id="QFWT01000001">
    <property type="protein sequence ID" value="PWI35334.1"/>
    <property type="molecule type" value="Genomic_DNA"/>
</dbReference>
<dbReference type="Pfam" id="PF11697">
    <property type="entry name" value="DUF3293"/>
    <property type="match status" value="1"/>
</dbReference>
<comment type="caution">
    <text evidence="1">The sequence shown here is derived from an EMBL/GenBank/DDBJ whole genome shotgun (WGS) entry which is preliminary data.</text>
</comment>
<dbReference type="RefSeq" id="WP_109318486.1">
    <property type="nucleotide sequence ID" value="NZ_QFWT01000001.1"/>
</dbReference>
<dbReference type="Proteomes" id="UP000245362">
    <property type="component" value="Unassembled WGS sequence"/>
</dbReference>
<keyword evidence="2" id="KW-1185">Reference proteome</keyword>
<dbReference type="AlphaFoldDB" id="A0A2U3BEZ0"/>
<evidence type="ECO:0000313" key="2">
    <source>
        <dbReference type="Proteomes" id="UP000245362"/>
    </source>
</evidence>